<proteinExistence type="predicted"/>
<dbReference type="eggNOG" id="ENOG502SVPD">
    <property type="taxonomic scope" value="Eukaryota"/>
</dbReference>
<feature type="compositionally biased region" description="Acidic residues" evidence="1">
    <location>
        <begin position="394"/>
        <end position="408"/>
    </location>
</feature>
<dbReference type="KEGG" id="ttt:THITE_43207"/>
<dbReference type="GeneID" id="11524347"/>
<dbReference type="Proteomes" id="UP000008181">
    <property type="component" value="Chromosome 4"/>
</dbReference>
<feature type="compositionally biased region" description="Basic and acidic residues" evidence="1">
    <location>
        <begin position="97"/>
        <end position="127"/>
    </location>
</feature>
<feature type="compositionally biased region" description="Acidic residues" evidence="1">
    <location>
        <begin position="303"/>
        <end position="314"/>
    </location>
</feature>
<evidence type="ECO:0000313" key="2">
    <source>
        <dbReference type="EMBL" id="AEO69008.1"/>
    </source>
</evidence>
<feature type="compositionally biased region" description="Polar residues" evidence="1">
    <location>
        <begin position="132"/>
        <end position="142"/>
    </location>
</feature>
<reference evidence="2 3" key="1">
    <citation type="journal article" date="2011" name="Nat. Biotechnol.">
        <title>Comparative genomic analysis of the thermophilic biomass-degrading fungi Myceliophthora thermophila and Thielavia terrestris.</title>
        <authorList>
            <person name="Berka R.M."/>
            <person name="Grigoriev I.V."/>
            <person name="Otillar R."/>
            <person name="Salamov A."/>
            <person name="Grimwood J."/>
            <person name="Reid I."/>
            <person name="Ishmael N."/>
            <person name="John T."/>
            <person name="Darmond C."/>
            <person name="Moisan M.-C."/>
            <person name="Henrissat B."/>
            <person name="Coutinho P.M."/>
            <person name="Lombard V."/>
            <person name="Natvig D.O."/>
            <person name="Lindquist E."/>
            <person name="Schmutz J."/>
            <person name="Lucas S."/>
            <person name="Harris P."/>
            <person name="Powlowski J."/>
            <person name="Bellemare A."/>
            <person name="Taylor D."/>
            <person name="Butler G."/>
            <person name="de Vries R.P."/>
            <person name="Allijn I.E."/>
            <person name="van den Brink J."/>
            <person name="Ushinsky S."/>
            <person name="Storms R."/>
            <person name="Powell A.J."/>
            <person name="Paulsen I.T."/>
            <person name="Elbourne L.D.H."/>
            <person name="Baker S.E."/>
            <person name="Magnuson J."/>
            <person name="LaBoissiere S."/>
            <person name="Clutterbuck A.J."/>
            <person name="Martinez D."/>
            <person name="Wogulis M."/>
            <person name="de Leon A.L."/>
            <person name="Rey M.W."/>
            <person name="Tsang A."/>
        </authorList>
    </citation>
    <scope>NUCLEOTIDE SEQUENCE [LARGE SCALE GENOMIC DNA]</scope>
    <source>
        <strain evidence="3">ATCC 38088 / NRRL 8126</strain>
    </source>
</reference>
<dbReference type="RefSeq" id="XP_003655344.1">
    <property type="nucleotide sequence ID" value="XM_003655296.1"/>
</dbReference>
<dbReference type="OrthoDB" id="5423493at2759"/>
<feature type="compositionally biased region" description="Low complexity" evidence="1">
    <location>
        <begin position="30"/>
        <end position="43"/>
    </location>
</feature>
<accession>G2RB37</accession>
<keyword evidence="3" id="KW-1185">Reference proteome</keyword>
<dbReference type="STRING" id="578455.G2RB37"/>
<feature type="compositionally biased region" description="Basic residues" evidence="1">
    <location>
        <begin position="289"/>
        <end position="298"/>
    </location>
</feature>
<organism evidence="2 3">
    <name type="scientific">Thermothielavioides terrestris (strain ATCC 38088 / NRRL 8126)</name>
    <name type="common">Thielavia terrestris</name>
    <dbReference type="NCBI Taxonomy" id="578455"/>
    <lineage>
        <taxon>Eukaryota</taxon>
        <taxon>Fungi</taxon>
        <taxon>Dikarya</taxon>
        <taxon>Ascomycota</taxon>
        <taxon>Pezizomycotina</taxon>
        <taxon>Sordariomycetes</taxon>
        <taxon>Sordariomycetidae</taxon>
        <taxon>Sordariales</taxon>
        <taxon>Chaetomiaceae</taxon>
        <taxon>Thermothielavioides</taxon>
        <taxon>Thermothielavioides terrestris</taxon>
    </lineage>
</organism>
<feature type="compositionally biased region" description="Basic and acidic residues" evidence="1">
    <location>
        <begin position="53"/>
        <end position="75"/>
    </location>
</feature>
<dbReference type="AlphaFoldDB" id="G2RB37"/>
<gene>
    <name evidence="2" type="ORF">THITE_43207</name>
</gene>
<feature type="compositionally biased region" description="Acidic residues" evidence="1">
    <location>
        <begin position="145"/>
        <end position="158"/>
    </location>
</feature>
<feature type="compositionally biased region" description="Polar residues" evidence="1">
    <location>
        <begin position="244"/>
        <end position="254"/>
    </location>
</feature>
<protein>
    <submittedName>
        <fullName evidence="2">Uncharacterized protein</fullName>
    </submittedName>
</protein>
<feature type="compositionally biased region" description="Polar residues" evidence="1">
    <location>
        <begin position="166"/>
        <end position="181"/>
    </location>
</feature>
<evidence type="ECO:0000313" key="3">
    <source>
        <dbReference type="Proteomes" id="UP000008181"/>
    </source>
</evidence>
<dbReference type="HOGENOM" id="CLU_022039_0_0_1"/>
<feature type="compositionally biased region" description="Polar residues" evidence="1">
    <location>
        <begin position="76"/>
        <end position="88"/>
    </location>
</feature>
<sequence>MPRPKRSRVAAARPTKAPSPSARESRQSSAAPPAVAKPATAQARYPSSDIYDVSDREKERIKQRVAEAAKSESRRTSASQRLALNSEQAKALAAARSRRDDAMNRLDDLTSTSRPDDTESRAIEHSPGESAANLQPRLSNASGLDLDDDPFNLDDSLADTEHGSEETQTGYRSTDTSSFNISLFRRRPRASSVAGRDDVPIRPSSRGQNTPSISSTLTFGNFKRRARERSILGTGRKPRRERSQSQTSQASRNASVLGDGDDSAKAVSKKAPPPPKKLTTADLTSLLPQRRHKAARRSRNSDDAFDLDDSDDDRYDISAAGNDEDELSYVGSRAARRRNGRQPLGKSTTNRKNKAAEAGNVNGKKRVVRTYGMREDEENEDVEEEIVVGSGGEDAGEGVQDELPDEETSQMMRERIGEELQKAAKKFREVDKWELSFEVVTESSSPEPDAR</sequence>
<feature type="compositionally biased region" description="Acidic residues" evidence="1">
    <location>
        <begin position="375"/>
        <end position="386"/>
    </location>
</feature>
<name>G2RB37_THETT</name>
<feature type="compositionally biased region" description="Polar residues" evidence="1">
    <location>
        <begin position="205"/>
        <end position="219"/>
    </location>
</feature>
<evidence type="ECO:0000256" key="1">
    <source>
        <dbReference type="SAM" id="MobiDB-lite"/>
    </source>
</evidence>
<feature type="region of interest" description="Disordered" evidence="1">
    <location>
        <begin position="1"/>
        <end position="408"/>
    </location>
</feature>
<dbReference type="EMBL" id="CP003012">
    <property type="protein sequence ID" value="AEO69008.1"/>
    <property type="molecule type" value="Genomic_DNA"/>
</dbReference>